<dbReference type="PANTHER" id="PTHR10283">
    <property type="entry name" value="SOLUTE CARRIER FAMILY 13 MEMBER"/>
    <property type="match status" value="1"/>
</dbReference>
<keyword evidence="9" id="KW-1185">Reference proteome</keyword>
<dbReference type="Pfam" id="PF03600">
    <property type="entry name" value="CitMHS"/>
    <property type="match status" value="1"/>
</dbReference>
<accession>A0AAW1XXG7</accession>
<comment type="caution">
    <text evidence="8">The sequence shown here is derived from an EMBL/GenBank/DDBJ whole genome shotgun (WGS) entry which is preliminary data.</text>
</comment>
<protein>
    <recommendedName>
        <fullName evidence="7">Citrate transporter-like domain-containing protein</fullName>
    </recommendedName>
</protein>
<evidence type="ECO:0000313" key="9">
    <source>
        <dbReference type="Proteomes" id="UP001457282"/>
    </source>
</evidence>
<dbReference type="EMBL" id="JBEDUW010000003">
    <property type="protein sequence ID" value="KAK9941487.1"/>
    <property type="molecule type" value="Genomic_DNA"/>
</dbReference>
<evidence type="ECO:0000256" key="3">
    <source>
        <dbReference type="ARBA" id="ARBA00022692"/>
    </source>
</evidence>
<evidence type="ECO:0000313" key="8">
    <source>
        <dbReference type="EMBL" id="KAK9941487.1"/>
    </source>
</evidence>
<evidence type="ECO:0000256" key="5">
    <source>
        <dbReference type="ARBA" id="ARBA00023136"/>
    </source>
</evidence>
<feature type="transmembrane region" description="Helical" evidence="6">
    <location>
        <begin position="230"/>
        <end position="254"/>
    </location>
</feature>
<feature type="transmembrane region" description="Helical" evidence="6">
    <location>
        <begin position="131"/>
        <end position="157"/>
    </location>
</feature>
<evidence type="ECO:0000259" key="7">
    <source>
        <dbReference type="Pfam" id="PF03600"/>
    </source>
</evidence>
<evidence type="ECO:0000256" key="1">
    <source>
        <dbReference type="ARBA" id="ARBA00004141"/>
    </source>
</evidence>
<evidence type="ECO:0000256" key="2">
    <source>
        <dbReference type="ARBA" id="ARBA00022448"/>
    </source>
</evidence>
<evidence type="ECO:0000256" key="4">
    <source>
        <dbReference type="ARBA" id="ARBA00022989"/>
    </source>
</evidence>
<dbReference type="PANTHER" id="PTHR10283:SF82">
    <property type="entry name" value="SOLUTE CARRIER FAMILY 13 MEMBER 2"/>
    <property type="match status" value="1"/>
</dbReference>
<feature type="transmembrane region" description="Helical" evidence="6">
    <location>
        <begin position="201"/>
        <end position="218"/>
    </location>
</feature>
<dbReference type="Proteomes" id="UP001457282">
    <property type="component" value="Unassembled WGS sequence"/>
</dbReference>
<proteinExistence type="predicted"/>
<keyword evidence="4 6" id="KW-1133">Transmembrane helix</keyword>
<dbReference type="GO" id="GO:0022857">
    <property type="term" value="F:transmembrane transporter activity"/>
    <property type="evidence" value="ECO:0007669"/>
    <property type="project" value="TreeGrafter"/>
</dbReference>
<feature type="domain" description="Citrate transporter-like" evidence="7">
    <location>
        <begin position="79"/>
        <end position="256"/>
    </location>
</feature>
<keyword evidence="5 6" id="KW-0472">Membrane</keyword>
<gene>
    <name evidence="8" type="ORF">M0R45_018081</name>
</gene>
<dbReference type="InterPro" id="IPR004680">
    <property type="entry name" value="Cit_transptr-like_dom"/>
</dbReference>
<organism evidence="8 9">
    <name type="scientific">Rubus argutus</name>
    <name type="common">Southern blackberry</name>
    <dbReference type="NCBI Taxonomy" id="59490"/>
    <lineage>
        <taxon>Eukaryota</taxon>
        <taxon>Viridiplantae</taxon>
        <taxon>Streptophyta</taxon>
        <taxon>Embryophyta</taxon>
        <taxon>Tracheophyta</taxon>
        <taxon>Spermatophyta</taxon>
        <taxon>Magnoliopsida</taxon>
        <taxon>eudicotyledons</taxon>
        <taxon>Gunneridae</taxon>
        <taxon>Pentapetalae</taxon>
        <taxon>rosids</taxon>
        <taxon>fabids</taxon>
        <taxon>Rosales</taxon>
        <taxon>Rosaceae</taxon>
        <taxon>Rosoideae</taxon>
        <taxon>Rosoideae incertae sedis</taxon>
        <taxon>Rubus</taxon>
    </lineage>
</organism>
<feature type="transmembrane region" description="Helical" evidence="6">
    <location>
        <begin position="102"/>
        <end position="119"/>
    </location>
</feature>
<dbReference type="GO" id="GO:0005886">
    <property type="term" value="C:plasma membrane"/>
    <property type="evidence" value="ECO:0007669"/>
    <property type="project" value="TreeGrafter"/>
</dbReference>
<keyword evidence="3 6" id="KW-0812">Transmembrane</keyword>
<sequence>MNNAEWNTKNQIQHHHFLSFRHNKTINKKIHMDSPTSPDTKTPLLPWQCDQPKHTGCAYLDLFLVAHRGSAYVNNINITALSLPFFGIASADDVAHSYMNDGIALVHGSIILALTVEYYNIHKRLALNTTLLFCGVPLTPPLLLLGICATTTFVSMWMDDGASSHLHRFPMGPSQPVVVSKFCRAMILGVIYSATIRGMSTLTGTGVNLILVGMWKSYFPEAEAIIFSTWFLFGFPSTLLMFFTMWGILCFLYCSRSSSQALSAYFDKAYLKKELEMFGPMSLLLLDDKKHNR</sequence>
<evidence type="ECO:0000256" key="6">
    <source>
        <dbReference type="SAM" id="Phobius"/>
    </source>
</evidence>
<keyword evidence="2" id="KW-0813">Transport</keyword>
<name>A0AAW1XXG7_RUBAR</name>
<dbReference type="AlphaFoldDB" id="A0AAW1XXG7"/>
<reference evidence="8 9" key="1">
    <citation type="journal article" date="2023" name="G3 (Bethesda)">
        <title>A chromosome-length genome assembly and annotation of blackberry (Rubus argutus, cv. 'Hillquist').</title>
        <authorList>
            <person name="Bruna T."/>
            <person name="Aryal R."/>
            <person name="Dudchenko O."/>
            <person name="Sargent D.J."/>
            <person name="Mead D."/>
            <person name="Buti M."/>
            <person name="Cavallini A."/>
            <person name="Hytonen T."/>
            <person name="Andres J."/>
            <person name="Pham M."/>
            <person name="Weisz D."/>
            <person name="Mascagni F."/>
            <person name="Usai G."/>
            <person name="Natali L."/>
            <person name="Bassil N."/>
            <person name="Fernandez G.E."/>
            <person name="Lomsadze A."/>
            <person name="Armour M."/>
            <person name="Olukolu B."/>
            <person name="Poorten T."/>
            <person name="Britton C."/>
            <person name="Davik J."/>
            <person name="Ashrafi H."/>
            <person name="Aiden E.L."/>
            <person name="Borodovsky M."/>
            <person name="Worthington M."/>
        </authorList>
    </citation>
    <scope>NUCLEOTIDE SEQUENCE [LARGE SCALE GENOMIC DNA]</scope>
    <source>
        <strain evidence="8">PI 553951</strain>
    </source>
</reference>
<comment type="subcellular location">
    <subcellularLocation>
        <location evidence="1">Membrane</location>
        <topology evidence="1">Multi-pass membrane protein</topology>
    </subcellularLocation>
</comment>